<dbReference type="Pfam" id="PF11695">
    <property type="entry name" value="DUF3291"/>
    <property type="match status" value="1"/>
</dbReference>
<reference evidence="2 3" key="1">
    <citation type="submission" date="2020-08" db="EMBL/GenBank/DDBJ databases">
        <title>Genomic Encyclopedia of Type Strains, Phase IV (KMG-IV): sequencing the most valuable type-strain genomes for metagenomic binning, comparative biology and taxonomic classification.</title>
        <authorList>
            <person name="Goeker M."/>
        </authorList>
    </citation>
    <scope>NUCLEOTIDE SEQUENCE [LARGE SCALE GENOMIC DNA]</scope>
    <source>
        <strain evidence="2 3">DSM 100021</strain>
    </source>
</reference>
<gene>
    <name evidence="2" type="ORF">GGQ71_003606</name>
</gene>
<dbReference type="Proteomes" id="UP000544107">
    <property type="component" value="Unassembled WGS sequence"/>
</dbReference>
<protein>
    <recommendedName>
        <fullName evidence="1">DUF3291 domain-containing protein</fullName>
    </recommendedName>
</protein>
<dbReference type="AlphaFoldDB" id="A0A7W6HQ18"/>
<dbReference type="RefSeq" id="WP_234801656.1">
    <property type="nucleotide sequence ID" value="NZ_JACIED010000004.1"/>
</dbReference>
<dbReference type="EMBL" id="JACIED010000004">
    <property type="protein sequence ID" value="MBB4009324.1"/>
    <property type="molecule type" value="Genomic_DNA"/>
</dbReference>
<accession>A0A7W6HQ18</accession>
<feature type="domain" description="DUF3291" evidence="1">
    <location>
        <begin position="17"/>
        <end position="164"/>
    </location>
</feature>
<evidence type="ECO:0000313" key="2">
    <source>
        <dbReference type="EMBL" id="MBB4009324.1"/>
    </source>
</evidence>
<proteinExistence type="predicted"/>
<comment type="caution">
    <text evidence="2">The sequence shown here is derived from an EMBL/GenBank/DDBJ whole genome shotgun (WGS) entry which is preliminary data.</text>
</comment>
<evidence type="ECO:0000313" key="3">
    <source>
        <dbReference type="Proteomes" id="UP000544107"/>
    </source>
</evidence>
<sequence length="203" mass="22164">MTALPSDPLADQLAHHLAIYNFGLHVAAYDDPAVRGFVSREPLNFEAAARAEGYIGRSGYAGEPGPESWGVQAFPRFIAGSGFTSGPSSLSLWQDIETLMAFSYSGVHAEALKNARAWNIKQTWPPLVLWWVPAGTRPEWSDGVSRLEHLAEHGASPDAFTFKQAFSPDGAPYSPDRSRMKALVAENLSRQQDLLHLLTSISV</sequence>
<dbReference type="InterPro" id="IPR021708">
    <property type="entry name" value="DUF3291"/>
</dbReference>
<name>A0A7W6HQ18_9HYPH</name>
<organism evidence="2 3">
    <name type="scientific">Allorhizobium taibaishanense</name>
    <dbReference type="NCBI Taxonomy" id="887144"/>
    <lineage>
        <taxon>Bacteria</taxon>
        <taxon>Pseudomonadati</taxon>
        <taxon>Pseudomonadota</taxon>
        <taxon>Alphaproteobacteria</taxon>
        <taxon>Hyphomicrobiales</taxon>
        <taxon>Rhizobiaceae</taxon>
        <taxon>Rhizobium/Agrobacterium group</taxon>
        <taxon>Allorhizobium</taxon>
    </lineage>
</organism>
<evidence type="ECO:0000259" key="1">
    <source>
        <dbReference type="Pfam" id="PF11695"/>
    </source>
</evidence>